<dbReference type="PANTHER" id="PTHR34605:SF4">
    <property type="entry name" value="DNA ADENINE METHYLTRANSFERASE"/>
    <property type="match status" value="1"/>
</dbReference>
<dbReference type="InterPro" id="IPR010998">
    <property type="entry name" value="Integrase_recombinase_N"/>
</dbReference>
<evidence type="ECO:0000313" key="2">
    <source>
        <dbReference type="Proteomes" id="UP000076858"/>
    </source>
</evidence>
<organism evidence="1 2">
    <name type="scientific">Daphnia magna</name>
    <dbReference type="NCBI Taxonomy" id="35525"/>
    <lineage>
        <taxon>Eukaryota</taxon>
        <taxon>Metazoa</taxon>
        <taxon>Ecdysozoa</taxon>
        <taxon>Arthropoda</taxon>
        <taxon>Crustacea</taxon>
        <taxon>Branchiopoda</taxon>
        <taxon>Diplostraca</taxon>
        <taxon>Cladocera</taxon>
        <taxon>Anomopoda</taxon>
        <taxon>Daphniidae</taxon>
        <taxon>Daphnia</taxon>
    </lineage>
</organism>
<dbReference type="GO" id="GO:0006310">
    <property type="term" value="P:DNA recombination"/>
    <property type="evidence" value="ECO:0007669"/>
    <property type="project" value="UniProtKB-KW"/>
</dbReference>
<dbReference type="Proteomes" id="UP000076858">
    <property type="component" value="Unassembled WGS sequence"/>
</dbReference>
<keyword evidence="2" id="KW-1185">Reference proteome</keyword>
<comment type="caution">
    <text evidence="1">The sequence shown here is derived from an EMBL/GenBank/DDBJ whole genome shotgun (WGS) entry which is preliminary data.</text>
</comment>
<dbReference type="InterPro" id="IPR013762">
    <property type="entry name" value="Integrase-like_cat_sf"/>
</dbReference>
<dbReference type="SUPFAM" id="SSF56349">
    <property type="entry name" value="DNA breaking-rejoining enzymes"/>
    <property type="match status" value="1"/>
</dbReference>
<dbReference type="PANTHER" id="PTHR34605">
    <property type="entry name" value="PHAGE_INTEGRASE DOMAIN-CONTAINING PROTEIN"/>
    <property type="match status" value="1"/>
</dbReference>
<evidence type="ECO:0000313" key="1">
    <source>
        <dbReference type="EMBL" id="KZS02370.1"/>
    </source>
</evidence>
<sequence>MESQNSVTDSFGDRNSELSMGLDAARYYLSKSVKNSTKQQYDRVYDVWRNFCQRNELEEFGASHEQLAACLSLVMMRDKSYSKVVMLSAAVTNEYRIRMLPSPTTHETISTLFRGFRNEHPQTRTAKLPITEEILDKFYNHLYQTKHGRDGLRASVVLWRTIWRISMEYHTLGRFSDIVKLRRSDVKYVTDPSPHLRILFKGGKNDLYTEGAERVVASNPTVKRCPVQLTLNYFKYLGTSYIGYLVPSCLAKNFPNPDKSVPYSGALADMKKLMDSLGYDGKLYGEHSGKRGGATTAAAHGATDKQLKRLGGWRSDAMPAKYVDLSIPSRLSMSELLQKNQNDTNTV</sequence>
<proteinExistence type="predicted"/>
<dbReference type="Gene3D" id="1.10.150.130">
    <property type="match status" value="1"/>
</dbReference>
<dbReference type="InterPro" id="IPR011010">
    <property type="entry name" value="DNA_brk_join_enz"/>
</dbReference>
<dbReference type="GO" id="GO:0015074">
    <property type="term" value="P:DNA integration"/>
    <property type="evidence" value="ECO:0007669"/>
    <property type="project" value="InterPro"/>
</dbReference>
<protein>
    <submittedName>
        <fullName evidence="1">Uncharacterized protein</fullName>
    </submittedName>
</protein>
<reference evidence="1 2" key="1">
    <citation type="submission" date="2016-03" db="EMBL/GenBank/DDBJ databases">
        <title>EvidentialGene: Evidence-directed Construction of Genes on Genomes.</title>
        <authorList>
            <person name="Gilbert D.G."/>
            <person name="Choi J.-H."/>
            <person name="Mockaitis K."/>
            <person name="Colbourne J."/>
            <person name="Pfrender M."/>
        </authorList>
    </citation>
    <scope>NUCLEOTIDE SEQUENCE [LARGE SCALE GENOMIC DNA]</scope>
    <source>
        <strain evidence="1 2">Xinb3</strain>
        <tissue evidence="1">Complete organism</tissue>
    </source>
</reference>
<name>A0A164JI38_9CRUS</name>
<dbReference type="SUPFAM" id="SSF47823">
    <property type="entry name" value="lambda integrase-like, N-terminal domain"/>
    <property type="match status" value="1"/>
</dbReference>
<dbReference type="AlphaFoldDB" id="A0A164JI38"/>
<dbReference type="Gene3D" id="1.10.443.10">
    <property type="entry name" value="Intergrase catalytic core"/>
    <property type="match status" value="1"/>
</dbReference>
<dbReference type="InterPro" id="IPR052925">
    <property type="entry name" value="Phage_Integrase-like_Recomb"/>
</dbReference>
<dbReference type="EMBL" id="LRGB01004556">
    <property type="protein sequence ID" value="KZS02370.1"/>
    <property type="molecule type" value="Genomic_DNA"/>
</dbReference>
<gene>
    <name evidence="1" type="ORF">APZ42_000616</name>
</gene>
<dbReference type="GO" id="GO:0003677">
    <property type="term" value="F:DNA binding"/>
    <property type="evidence" value="ECO:0007669"/>
    <property type="project" value="UniProtKB-KW"/>
</dbReference>
<accession>A0A164JI38</accession>
<dbReference type="OrthoDB" id="6334113at2759"/>